<dbReference type="Proteomes" id="UP000567179">
    <property type="component" value="Unassembled WGS sequence"/>
</dbReference>
<reference evidence="1 2" key="1">
    <citation type="journal article" date="2020" name="ISME J.">
        <title>Uncovering the hidden diversity of litter-decomposition mechanisms in mushroom-forming fungi.</title>
        <authorList>
            <person name="Floudas D."/>
            <person name="Bentzer J."/>
            <person name="Ahren D."/>
            <person name="Johansson T."/>
            <person name="Persson P."/>
            <person name="Tunlid A."/>
        </authorList>
    </citation>
    <scope>NUCLEOTIDE SEQUENCE [LARGE SCALE GENOMIC DNA]</scope>
    <source>
        <strain evidence="1 2">CBS 101986</strain>
    </source>
</reference>
<accession>A0A8H5AWK1</accession>
<organism evidence="1 2">
    <name type="scientific">Psilocybe cf. subviscida</name>
    <dbReference type="NCBI Taxonomy" id="2480587"/>
    <lineage>
        <taxon>Eukaryota</taxon>
        <taxon>Fungi</taxon>
        <taxon>Dikarya</taxon>
        <taxon>Basidiomycota</taxon>
        <taxon>Agaricomycotina</taxon>
        <taxon>Agaricomycetes</taxon>
        <taxon>Agaricomycetidae</taxon>
        <taxon>Agaricales</taxon>
        <taxon>Agaricineae</taxon>
        <taxon>Strophariaceae</taxon>
        <taxon>Psilocybe</taxon>
    </lineage>
</organism>
<gene>
    <name evidence="1" type="ORF">D9619_003713</name>
</gene>
<evidence type="ECO:0000313" key="2">
    <source>
        <dbReference type="Proteomes" id="UP000567179"/>
    </source>
</evidence>
<protein>
    <submittedName>
        <fullName evidence="1">Uncharacterized protein</fullName>
    </submittedName>
</protein>
<evidence type="ECO:0000313" key="1">
    <source>
        <dbReference type="EMBL" id="KAF5312425.1"/>
    </source>
</evidence>
<proteinExistence type="predicted"/>
<comment type="caution">
    <text evidence="1">The sequence shown here is derived from an EMBL/GenBank/DDBJ whole genome shotgun (WGS) entry which is preliminary data.</text>
</comment>
<keyword evidence="2" id="KW-1185">Reference proteome</keyword>
<dbReference type="AlphaFoldDB" id="A0A8H5AWK1"/>
<dbReference type="EMBL" id="JAACJJ010000056">
    <property type="protein sequence ID" value="KAF5312425.1"/>
    <property type="molecule type" value="Genomic_DNA"/>
</dbReference>
<name>A0A8H5AWK1_9AGAR</name>
<sequence length="140" mass="15638">MSIESKAYLDSVVVSDNLCVLRVCKPPDVLGTTTARSPYDMRVSTYDFHFSTHTIKDVNKSGDIPPRVSYSPSAAYLNLNTLNMFVLFDGVVLLSSSRVQLLQLDSFRRLFATRQHSRSIKLSLLGALRQGVNMLVSRPI</sequence>